<protein>
    <submittedName>
        <fullName evidence="2">Uncharacterized protein</fullName>
    </submittedName>
</protein>
<comment type="caution">
    <text evidence="2">The sequence shown here is derived from an EMBL/GenBank/DDBJ whole genome shotgun (WGS) entry which is preliminary data.</text>
</comment>
<gene>
    <name evidence="2" type="ORF">CYMTET_56191</name>
</gene>
<feature type="compositionally biased region" description="Low complexity" evidence="1">
    <location>
        <begin position="13"/>
        <end position="32"/>
    </location>
</feature>
<dbReference type="EMBL" id="LGRX02035688">
    <property type="protein sequence ID" value="KAK3233530.1"/>
    <property type="molecule type" value="Genomic_DNA"/>
</dbReference>
<dbReference type="Proteomes" id="UP001190700">
    <property type="component" value="Unassembled WGS sequence"/>
</dbReference>
<dbReference type="AlphaFoldDB" id="A0AAE0EP06"/>
<evidence type="ECO:0000256" key="1">
    <source>
        <dbReference type="SAM" id="MobiDB-lite"/>
    </source>
</evidence>
<evidence type="ECO:0000313" key="2">
    <source>
        <dbReference type="EMBL" id="KAK3233530.1"/>
    </source>
</evidence>
<reference evidence="2 3" key="1">
    <citation type="journal article" date="2015" name="Genome Biol. Evol.">
        <title>Comparative Genomics of a Bacterivorous Green Alga Reveals Evolutionary Causalities and Consequences of Phago-Mixotrophic Mode of Nutrition.</title>
        <authorList>
            <person name="Burns J.A."/>
            <person name="Paasch A."/>
            <person name="Narechania A."/>
            <person name="Kim E."/>
        </authorList>
    </citation>
    <scope>NUCLEOTIDE SEQUENCE [LARGE SCALE GENOMIC DNA]</scope>
    <source>
        <strain evidence="2 3">PLY_AMNH</strain>
    </source>
</reference>
<organism evidence="2 3">
    <name type="scientific">Cymbomonas tetramitiformis</name>
    <dbReference type="NCBI Taxonomy" id="36881"/>
    <lineage>
        <taxon>Eukaryota</taxon>
        <taxon>Viridiplantae</taxon>
        <taxon>Chlorophyta</taxon>
        <taxon>Pyramimonadophyceae</taxon>
        <taxon>Pyramimonadales</taxon>
        <taxon>Pyramimonadaceae</taxon>
        <taxon>Cymbomonas</taxon>
    </lineage>
</organism>
<sequence length="194" mass="20626">MSCSSTSVGQPLKETAPATGAAKTAGTSGRKASPPRPSLMARPDFSPLPAERRLTGEVVLPAERRVTGEVVLPAERRVTGEVVLPAERRVTGEVVLPAERRVTGESLTGEVVLPAERRVTGEVVREDALLVLFKAYKIFPCTSLQNLLGLGEVEGGVKELKRLLTVLAERDNKAAAVAIAAWDGEIAPLVIPFK</sequence>
<keyword evidence="3" id="KW-1185">Reference proteome</keyword>
<proteinExistence type="predicted"/>
<feature type="region of interest" description="Disordered" evidence="1">
    <location>
        <begin position="1"/>
        <end position="47"/>
    </location>
</feature>
<accession>A0AAE0EP06</accession>
<name>A0AAE0EP06_9CHLO</name>
<evidence type="ECO:0000313" key="3">
    <source>
        <dbReference type="Proteomes" id="UP001190700"/>
    </source>
</evidence>